<feature type="signal peptide" evidence="1">
    <location>
        <begin position="1"/>
        <end position="27"/>
    </location>
</feature>
<feature type="chain" id="PRO_5022814309" evidence="1">
    <location>
        <begin position="28"/>
        <end position="603"/>
    </location>
</feature>
<evidence type="ECO:0000256" key="1">
    <source>
        <dbReference type="SAM" id="SignalP"/>
    </source>
</evidence>
<sequence precursor="true">MGINISSFAAASAIVLFSVLGMSLSWASPTDKKADGGLDTHGTINGASELAARAYAVCEKADALVSQLDSMKDNPDKWSGKAISDMSGQLFQADRDAKHLTLMGEPAGADLAIQVSLLTKYLHDFAVAIRSTRQGQKLRQEFDVKLTRAKPKLQKFIEKAQGFFQAENYETFNKGMEAKGVELTSQLAFFTSKEAERYVLNYYSVLSQGTTKVSDVRRDQYVAQAKKAASVQAVPASEFASQARRVVSEIGTSAKAALADGAIGDASEAMAYLVSKWESASAGLIRASAIDFAFRLSDGSQIDGEMSQLKSDAQQAIVQLIDAAASSAQASSVRTLHAKMIDQISVVHRRMGNGSGQWVAECDAALIKLASKEAGFAEQVAAYRRATAEPLSWRQLFSAQQSKQVQATVKTATGLMAEKTEVQSSLRPSYHRSVPGPKTIAPTRLAEPSSWIMDEAGARLMGQRVFEPMARRLSPTSKVGMVPYAGNHYAAVALPVAADEQASDLKASLAIAGSQPPLTIEAADAISRSVLGDYEGFVAEVKGVTMESPITRFITLPDLAYLLVPLGELPDLENQSQAMQEICWRLDLQPLWADAKNFTVKSQ</sequence>
<dbReference type="OrthoDB" id="258139at2"/>
<accession>A0A5C6FDG1</accession>
<evidence type="ECO:0000313" key="2">
    <source>
        <dbReference type="EMBL" id="TWU58284.1"/>
    </source>
</evidence>
<dbReference type="AlphaFoldDB" id="A0A5C6FDG1"/>
<organism evidence="2 3">
    <name type="scientific">Rubripirellula reticaptiva</name>
    <dbReference type="NCBI Taxonomy" id="2528013"/>
    <lineage>
        <taxon>Bacteria</taxon>
        <taxon>Pseudomonadati</taxon>
        <taxon>Planctomycetota</taxon>
        <taxon>Planctomycetia</taxon>
        <taxon>Pirellulales</taxon>
        <taxon>Pirellulaceae</taxon>
        <taxon>Rubripirellula</taxon>
    </lineage>
</organism>
<keyword evidence="3" id="KW-1185">Reference proteome</keyword>
<keyword evidence="1" id="KW-0732">Signal</keyword>
<comment type="caution">
    <text evidence="2">The sequence shown here is derived from an EMBL/GenBank/DDBJ whole genome shotgun (WGS) entry which is preliminary data.</text>
</comment>
<dbReference type="Proteomes" id="UP000317977">
    <property type="component" value="Unassembled WGS sequence"/>
</dbReference>
<dbReference type="RefSeq" id="WP_146533048.1">
    <property type="nucleotide sequence ID" value="NZ_SJPX01000001.1"/>
</dbReference>
<name>A0A5C6FDG1_9BACT</name>
<proteinExistence type="predicted"/>
<evidence type="ECO:0000313" key="3">
    <source>
        <dbReference type="Proteomes" id="UP000317977"/>
    </source>
</evidence>
<dbReference type="EMBL" id="SJPX01000001">
    <property type="protein sequence ID" value="TWU58284.1"/>
    <property type="molecule type" value="Genomic_DNA"/>
</dbReference>
<protein>
    <submittedName>
        <fullName evidence="2">Uncharacterized protein</fullName>
    </submittedName>
</protein>
<gene>
    <name evidence="2" type="ORF">Poly59_11950</name>
</gene>
<reference evidence="2 3" key="1">
    <citation type="submission" date="2019-02" db="EMBL/GenBank/DDBJ databases">
        <title>Deep-cultivation of Planctomycetes and their phenomic and genomic characterization uncovers novel biology.</title>
        <authorList>
            <person name="Wiegand S."/>
            <person name="Jogler M."/>
            <person name="Boedeker C."/>
            <person name="Pinto D."/>
            <person name="Vollmers J."/>
            <person name="Rivas-Marin E."/>
            <person name="Kohn T."/>
            <person name="Peeters S.H."/>
            <person name="Heuer A."/>
            <person name="Rast P."/>
            <person name="Oberbeckmann S."/>
            <person name="Bunk B."/>
            <person name="Jeske O."/>
            <person name="Meyerdierks A."/>
            <person name="Storesund J.E."/>
            <person name="Kallscheuer N."/>
            <person name="Luecker S."/>
            <person name="Lage O.M."/>
            <person name="Pohl T."/>
            <person name="Merkel B.J."/>
            <person name="Hornburger P."/>
            <person name="Mueller R.-W."/>
            <person name="Bruemmer F."/>
            <person name="Labrenz M."/>
            <person name="Spormann A.M."/>
            <person name="Op Den Camp H."/>
            <person name="Overmann J."/>
            <person name="Amann R."/>
            <person name="Jetten M.S.M."/>
            <person name="Mascher T."/>
            <person name="Medema M.H."/>
            <person name="Devos D.P."/>
            <person name="Kaster A.-K."/>
            <person name="Ovreas L."/>
            <person name="Rohde M."/>
            <person name="Galperin M.Y."/>
            <person name="Jogler C."/>
        </authorList>
    </citation>
    <scope>NUCLEOTIDE SEQUENCE [LARGE SCALE GENOMIC DNA]</scope>
    <source>
        <strain evidence="2 3">Poly59</strain>
    </source>
</reference>